<dbReference type="PANTHER" id="PTHR19920">
    <property type="entry name" value="WD40 PROTEIN CIAO1"/>
    <property type="match status" value="1"/>
</dbReference>
<protein>
    <submittedName>
        <fullName evidence="2">Uncharacterized protein</fullName>
    </submittedName>
</protein>
<name>A0A8S1YNU5_PAROT</name>
<comment type="caution">
    <text evidence="2">The sequence shown here is derived from an EMBL/GenBank/DDBJ whole genome shotgun (WGS) entry which is preliminary data.</text>
</comment>
<accession>A0A8S1YNU5</accession>
<dbReference type="OrthoDB" id="583570at2759"/>
<evidence type="ECO:0000313" key="3">
    <source>
        <dbReference type="Proteomes" id="UP000683925"/>
    </source>
</evidence>
<feature type="repeat" description="WD" evidence="1">
    <location>
        <begin position="212"/>
        <end position="246"/>
    </location>
</feature>
<gene>
    <name evidence="2" type="ORF">POCTA_138.1.T2150009</name>
</gene>
<dbReference type="PROSITE" id="PS50082">
    <property type="entry name" value="WD_REPEATS_2"/>
    <property type="match status" value="1"/>
</dbReference>
<dbReference type="GO" id="GO:0097361">
    <property type="term" value="C:cytosolic [4Fe-4S] assembly targeting complex"/>
    <property type="evidence" value="ECO:0007669"/>
    <property type="project" value="TreeGrafter"/>
</dbReference>
<keyword evidence="1" id="KW-0853">WD repeat</keyword>
<dbReference type="InterPro" id="IPR001680">
    <property type="entry name" value="WD40_rpt"/>
</dbReference>
<organism evidence="2 3">
    <name type="scientific">Paramecium octaurelia</name>
    <dbReference type="NCBI Taxonomy" id="43137"/>
    <lineage>
        <taxon>Eukaryota</taxon>
        <taxon>Sar</taxon>
        <taxon>Alveolata</taxon>
        <taxon>Ciliophora</taxon>
        <taxon>Intramacronucleata</taxon>
        <taxon>Oligohymenophorea</taxon>
        <taxon>Peniculida</taxon>
        <taxon>Parameciidae</taxon>
        <taxon>Paramecium</taxon>
    </lineage>
</organism>
<evidence type="ECO:0000256" key="1">
    <source>
        <dbReference type="PROSITE-ProRule" id="PRU00221"/>
    </source>
</evidence>
<dbReference type="Proteomes" id="UP000683925">
    <property type="component" value="Unassembled WGS sequence"/>
</dbReference>
<dbReference type="GO" id="GO:0016226">
    <property type="term" value="P:iron-sulfur cluster assembly"/>
    <property type="evidence" value="ECO:0007669"/>
    <property type="project" value="TreeGrafter"/>
</dbReference>
<dbReference type="AlphaFoldDB" id="A0A8S1YNU5"/>
<keyword evidence="3" id="KW-1185">Reference proteome</keyword>
<proteinExistence type="predicted"/>
<evidence type="ECO:0000313" key="2">
    <source>
        <dbReference type="EMBL" id="CAD8215221.1"/>
    </source>
</evidence>
<reference evidence="2" key="1">
    <citation type="submission" date="2021-01" db="EMBL/GenBank/DDBJ databases">
        <authorList>
            <consortium name="Genoscope - CEA"/>
            <person name="William W."/>
        </authorList>
    </citation>
    <scope>NUCLEOTIDE SEQUENCE</scope>
</reference>
<sequence>MQINCDQAGHQNQSIIGFCIDITCKNLIHYCNFCLPLHDKHFHMLTPLNLINEWVQQRILRVHNVQNNIQDFKGSLDDLLNWFDPYFNFNINQMPELGLSEIDNLVKNLFQIEECEKLLFRLLNQLIEQVKQIVIEILKTLKRQTNLNEINNSSISRIDQLILEQPKHLQKLKSNLNHITYEFLNKNSIEQQEYCYGIAFNQDCSIAQMQLLNQHQDCVTTLNFMKKSNQLISGDLVGSILIWSINHNNQWICPQQLEEHNDRVNCLIVNNNEDIIISILDQKNEWTCQQTITHHKRGFYQLSLNDKQNKVFSYGDNQLILVIEYQDQNKQWMVIQNIQVDSQGFRLCYINDNLFTFHPKKGNLINAYEMNNLSKQYIQTKTISVNLGNDFYLFFPQQYINSKQLLVSKHDNYVNLIRKTDNDQFKVDNTLFGCMSDDGQYLITWDDSSKEIQIRICKEE</sequence>
<dbReference type="PANTHER" id="PTHR19920:SF0">
    <property type="entry name" value="CYTOSOLIC IRON-SULFUR PROTEIN ASSEMBLY PROTEIN CIAO1-RELATED"/>
    <property type="match status" value="1"/>
</dbReference>
<dbReference type="EMBL" id="CAJJDP010000219">
    <property type="protein sequence ID" value="CAD8215221.1"/>
    <property type="molecule type" value="Genomic_DNA"/>
</dbReference>
<dbReference type="SMART" id="SM00320">
    <property type="entry name" value="WD40"/>
    <property type="match status" value="2"/>
</dbReference>